<dbReference type="GO" id="GO:0016020">
    <property type="term" value="C:membrane"/>
    <property type="evidence" value="ECO:0007669"/>
    <property type="project" value="UniProtKB-SubCell"/>
</dbReference>
<feature type="domain" description="Receptor ligand binding region" evidence="6">
    <location>
        <begin position="6"/>
        <end position="145"/>
    </location>
</feature>
<evidence type="ECO:0000313" key="7">
    <source>
        <dbReference type="EMBL" id="KKK59708.1"/>
    </source>
</evidence>
<feature type="non-terminal residue" evidence="7">
    <location>
        <position position="1"/>
    </location>
</feature>
<name>A0A0F8WSK4_9ZZZZ</name>
<accession>A0A0F8WSK4</accession>
<dbReference type="EMBL" id="LAZR01063331">
    <property type="protein sequence ID" value="KKK59708.1"/>
    <property type="molecule type" value="Genomic_DNA"/>
</dbReference>
<dbReference type="Pfam" id="PF01094">
    <property type="entry name" value="ANF_receptor"/>
    <property type="match status" value="1"/>
</dbReference>
<keyword evidence="2 5" id="KW-0812">Transmembrane</keyword>
<dbReference type="Gene3D" id="3.40.50.2300">
    <property type="match status" value="1"/>
</dbReference>
<dbReference type="SUPFAM" id="SSF53822">
    <property type="entry name" value="Periplasmic binding protein-like I"/>
    <property type="match status" value="1"/>
</dbReference>
<keyword evidence="4 5" id="KW-0472">Membrane</keyword>
<evidence type="ECO:0000259" key="6">
    <source>
        <dbReference type="Pfam" id="PF01094"/>
    </source>
</evidence>
<dbReference type="InterPro" id="IPR001828">
    <property type="entry name" value="ANF_lig-bd_rcpt"/>
</dbReference>
<evidence type="ECO:0000256" key="2">
    <source>
        <dbReference type="ARBA" id="ARBA00022692"/>
    </source>
</evidence>
<evidence type="ECO:0000256" key="1">
    <source>
        <dbReference type="ARBA" id="ARBA00004370"/>
    </source>
</evidence>
<comment type="subcellular location">
    <subcellularLocation>
        <location evidence="1">Membrane</location>
    </subcellularLocation>
</comment>
<keyword evidence="3 5" id="KW-1133">Transmembrane helix</keyword>
<gene>
    <name evidence="7" type="ORF">LCGC14_3031700</name>
</gene>
<reference evidence="7" key="1">
    <citation type="journal article" date="2015" name="Nature">
        <title>Complex archaea that bridge the gap between prokaryotes and eukaryotes.</title>
        <authorList>
            <person name="Spang A."/>
            <person name="Saw J.H."/>
            <person name="Jorgensen S.L."/>
            <person name="Zaremba-Niedzwiedzka K."/>
            <person name="Martijn J."/>
            <person name="Lind A.E."/>
            <person name="van Eijk R."/>
            <person name="Schleper C."/>
            <person name="Guy L."/>
            <person name="Ettema T.J."/>
        </authorList>
    </citation>
    <scope>NUCLEOTIDE SEQUENCE</scope>
</reference>
<feature type="transmembrane region" description="Helical" evidence="5">
    <location>
        <begin position="182"/>
        <end position="201"/>
    </location>
</feature>
<protein>
    <recommendedName>
        <fullName evidence="6">Receptor ligand binding region domain-containing protein</fullName>
    </recommendedName>
</protein>
<evidence type="ECO:0000256" key="3">
    <source>
        <dbReference type="ARBA" id="ARBA00022989"/>
    </source>
</evidence>
<dbReference type="InterPro" id="IPR028082">
    <property type="entry name" value="Peripla_BP_I"/>
</dbReference>
<organism evidence="7">
    <name type="scientific">marine sediment metagenome</name>
    <dbReference type="NCBI Taxonomy" id="412755"/>
    <lineage>
        <taxon>unclassified sequences</taxon>
        <taxon>metagenomes</taxon>
        <taxon>ecological metagenomes</taxon>
    </lineage>
</organism>
<comment type="caution">
    <text evidence="7">The sequence shown here is derived from an EMBL/GenBank/DDBJ whole genome shotgun (WGS) entry which is preliminary data.</text>
</comment>
<sequence length="206" mass="21738">IGVTAKDGYKWVGSDGPTQKASFQDSGVTNEDKLAAMQGMIGTSPLRGVGTVYADFLAGWALLDSGDFAGAGDDDANLYATYAFDATFTFAHALQAMAAAGEDYEDGDLLLAKLKLTDFTGTTGKVTFDVNGDRLAVYDVVNLVGEEFIKVGDWNTVSGLTLDSTVDIDFDGEQPDSDDDGLPGFGIFIAIFSIAVTASILNKKRK</sequence>
<evidence type="ECO:0000256" key="5">
    <source>
        <dbReference type="SAM" id="Phobius"/>
    </source>
</evidence>
<proteinExistence type="predicted"/>
<evidence type="ECO:0000256" key="4">
    <source>
        <dbReference type="ARBA" id="ARBA00023136"/>
    </source>
</evidence>
<dbReference type="AlphaFoldDB" id="A0A0F8WSK4"/>